<reference evidence="2 3" key="1">
    <citation type="submission" date="2016-10" db="EMBL/GenBank/DDBJ databases">
        <authorList>
            <person name="de Groot N.N."/>
        </authorList>
    </citation>
    <scope>NUCLEOTIDE SEQUENCE [LARGE SCALE GENOMIC DNA]</scope>
    <source>
        <strain evidence="2 3">DSM 23310</strain>
    </source>
</reference>
<feature type="transmembrane region" description="Helical" evidence="1">
    <location>
        <begin position="6"/>
        <end position="25"/>
    </location>
</feature>
<keyword evidence="1" id="KW-0812">Transmembrane</keyword>
<dbReference type="OrthoDB" id="3035675at2"/>
<evidence type="ECO:0008006" key="4">
    <source>
        <dbReference type="Google" id="ProtNLM"/>
    </source>
</evidence>
<dbReference type="EMBL" id="FNNG01000002">
    <property type="protein sequence ID" value="SDW31711.1"/>
    <property type="molecule type" value="Genomic_DNA"/>
</dbReference>
<keyword evidence="1" id="KW-0472">Membrane</keyword>
<gene>
    <name evidence="2" type="ORF">SAMN05660923_00466</name>
</gene>
<dbReference type="Proteomes" id="UP000198828">
    <property type="component" value="Unassembled WGS sequence"/>
</dbReference>
<keyword evidence="3" id="KW-1185">Reference proteome</keyword>
<sequence>MNNNRFKSGALFGSLVGISLGMIYGSKMGMFKKRKLMRTAKRAKSTLINGMNSLWG</sequence>
<evidence type="ECO:0000256" key="1">
    <source>
        <dbReference type="SAM" id="Phobius"/>
    </source>
</evidence>
<name>A0A1H2SJ94_9FIRM</name>
<accession>A0A1H2SJ94</accession>
<proteinExistence type="predicted"/>
<keyword evidence="1" id="KW-1133">Transmembrane helix</keyword>
<evidence type="ECO:0000313" key="2">
    <source>
        <dbReference type="EMBL" id="SDW31711.1"/>
    </source>
</evidence>
<dbReference type="AlphaFoldDB" id="A0A1H2SJ94"/>
<dbReference type="RefSeq" id="WP_159428585.1">
    <property type="nucleotide sequence ID" value="NZ_BSYN01000002.1"/>
</dbReference>
<protein>
    <recommendedName>
        <fullName evidence="4">YtxH-like protein</fullName>
    </recommendedName>
</protein>
<organism evidence="2 3">
    <name type="scientific">Tepidimicrobium xylanilyticum</name>
    <dbReference type="NCBI Taxonomy" id="1123352"/>
    <lineage>
        <taxon>Bacteria</taxon>
        <taxon>Bacillati</taxon>
        <taxon>Bacillota</taxon>
        <taxon>Tissierellia</taxon>
        <taxon>Tissierellales</taxon>
        <taxon>Tepidimicrobiaceae</taxon>
        <taxon>Tepidimicrobium</taxon>
    </lineage>
</organism>
<evidence type="ECO:0000313" key="3">
    <source>
        <dbReference type="Proteomes" id="UP000198828"/>
    </source>
</evidence>